<name>A0A808FE52_XANCI</name>
<gene>
    <name evidence="1" type="ORF">XcfCFBP6167P_06710</name>
</gene>
<evidence type="ECO:0000313" key="1">
    <source>
        <dbReference type="EMBL" id="ATS88050.1"/>
    </source>
</evidence>
<dbReference type="EMBL" id="CP021018">
    <property type="protein sequence ID" value="ATS88050.1"/>
    <property type="molecule type" value="Genomic_DNA"/>
</dbReference>
<protein>
    <submittedName>
        <fullName evidence="1">Uncharacterized protein</fullName>
    </submittedName>
</protein>
<sequence length="105" mass="12099">MADQDGLFRVSLEANDFIYKVERVQFLSSSDPTFSNELGQQIQEAQLKKKSVYKSHIPDFDGNTSRTMTVDPMYKEAAVESSCTRVTIKLSRRRFVERINSDIWA</sequence>
<reference evidence="1" key="1">
    <citation type="journal article" date="2017" name="BMC Genomics">
        <title>Xanthomonas adaptation to common bean is associated with horizontal transfers of genes encoding TAL effectors.</title>
        <authorList>
            <person name="Ruh M."/>
            <person name="Briand M."/>
            <person name="Bonneau S."/>
            <person name="Jacques M.A."/>
            <person name="Chen N.W.G."/>
        </authorList>
    </citation>
    <scope>NUCLEOTIDE SEQUENCE [LARGE SCALE GENOMIC DNA]</scope>
    <source>
        <strain evidence="1">CFBP6167</strain>
    </source>
</reference>
<organism evidence="1">
    <name type="scientific">Xanthomonas citri pv. phaseoli var. fuscans</name>
    <dbReference type="NCBI Taxonomy" id="473423"/>
    <lineage>
        <taxon>Bacteria</taxon>
        <taxon>Pseudomonadati</taxon>
        <taxon>Pseudomonadota</taxon>
        <taxon>Gammaproteobacteria</taxon>
        <taxon>Lysobacterales</taxon>
        <taxon>Lysobacteraceae</taxon>
        <taxon>Xanthomonas</taxon>
    </lineage>
</organism>
<dbReference type="AlphaFoldDB" id="A0A808FE52"/>
<accession>A0A808FE52</accession>
<proteinExistence type="predicted"/>